<evidence type="ECO:0000313" key="3">
    <source>
        <dbReference type="Proteomes" id="UP000316199"/>
    </source>
</evidence>
<dbReference type="PANTHER" id="PTHR43433:SF5">
    <property type="entry name" value="AB HYDROLASE-1 DOMAIN-CONTAINING PROTEIN"/>
    <property type="match status" value="1"/>
</dbReference>
<feature type="domain" description="AB hydrolase-1" evidence="1">
    <location>
        <begin position="23"/>
        <end position="248"/>
    </location>
</feature>
<protein>
    <submittedName>
        <fullName evidence="2">Alpha/beta hydrolase</fullName>
    </submittedName>
</protein>
<dbReference type="InterPro" id="IPR000073">
    <property type="entry name" value="AB_hydrolase_1"/>
</dbReference>
<comment type="caution">
    <text evidence="2">The sequence shown here is derived from an EMBL/GenBank/DDBJ whole genome shotgun (WGS) entry which is preliminary data.</text>
</comment>
<organism evidence="2 3">
    <name type="scientific">OM182 bacterium</name>
    <dbReference type="NCBI Taxonomy" id="2510334"/>
    <lineage>
        <taxon>Bacteria</taxon>
        <taxon>Pseudomonadati</taxon>
        <taxon>Pseudomonadota</taxon>
        <taxon>Gammaproteobacteria</taxon>
        <taxon>OMG group</taxon>
        <taxon>OM182 clade</taxon>
    </lineage>
</organism>
<dbReference type="AlphaFoldDB" id="A0A520S1M8"/>
<dbReference type="EMBL" id="SHAG01000013">
    <property type="protein sequence ID" value="RZO76341.1"/>
    <property type="molecule type" value="Genomic_DNA"/>
</dbReference>
<dbReference type="PANTHER" id="PTHR43433">
    <property type="entry name" value="HYDROLASE, ALPHA/BETA FOLD FAMILY PROTEIN"/>
    <property type="match status" value="1"/>
</dbReference>
<proteinExistence type="predicted"/>
<dbReference type="GO" id="GO:0016787">
    <property type="term" value="F:hydrolase activity"/>
    <property type="evidence" value="ECO:0007669"/>
    <property type="project" value="UniProtKB-KW"/>
</dbReference>
<evidence type="ECO:0000259" key="1">
    <source>
        <dbReference type="Pfam" id="PF00561"/>
    </source>
</evidence>
<accession>A0A520S1M8</accession>
<dbReference type="PRINTS" id="PR00111">
    <property type="entry name" value="ABHYDROLASE"/>
</dbReference>
<evidence type="ECO:0000313" key="2">
    <source>
        <dbReference type="EMBL" id="RZO76341.1"/>
    </source>
</evidence>
<keyword evidence="2" id="KW-0378">Hydrolase</keyword>
<dbReference type="SUPFAM" id="SSF53474">
    <property type="entry name" value="alpha/beta-Hydrolases"/>
    <property type="match status" value="1"/>
</dbReference>
<name>A0A520S1M8_9GAMM</name>
<dbReference type="InterPro" id="IPR029058">
    <property type="entry name" value="AB_hydrolase_fold"/>
</dbReference>
<dbReference type="InterPro" id="IPR050471">
    <property type="entry name" value="AB_hydrolase"/>
</dbReference>
<sequence length="268" mass="29872">MPTLFTKHLKIYFEKSAPKNNGPLLFIGGTDGDLRNKPNQLDSPLTEQFEVLSYDQRGLGQTSCPAGDFTMQQYADDARDLLDLLGIENIPIIGVSFGGMVAQELAIRHPNKVSKLVLCCTSSGGVGGSSYPLHELQEMDPVKRARLGMKIRDVRITDEWIKVNSESQIPSKETSSSIKIFNSKTSHLMKQLHARKEHDTYDRLKLIKAPVMLAGGKFDGVAPPRNMQALHEQINDSVYKLYEGGHAFLGQDKTAYSDIIDWLKEIKP</sequence>
<dbReference type="Gene3D" id="3.40.50.1820">
    <property type="entry name" value="alpha/beta hydrolase"/>
    <property type="match status" value="1"/>
</dbReference>
<dbReference type="Proteomes" id="UP000316199">
    <property type="component" value="Unassembled WGS sequence"/>
</dbReference>
<reference evidence="2 3" key="1">
    <citation type="submission" date="2019-02" db="EMBL/GenBank/DDBJ databases">
        <title>Prokaryotic population dynamics and viral predation in marine succession experiment using metagenomics: the confinement effect.</title>
        <authorList>
            <person name="Haro-Moreno J.M."/>
            <person name="Rodriguez-Valera F."/>
            <person name="Lopez-Perez M."/>
        </authorList>
    </citation>
    <scope>NUCLEOTIDE SEQUENCE [LARGE SCALE GENOMIC DNA]</scope>
    <source>
        <strain evidence="2">MED-G157</strain>
    </source>
</reference>
<dbReference type="Pfam" id="PF00561">
    <property type="entry name" value="Abhydrolase_1"/>
    <property type="match status" value="1"/>
</dbReference>
<gene>
    <name evidence="2" type="ORF">EVA68_04630</name>
</gene>